<dbReference type="STRING" id="5888.A0DD50"/>
<dbReference type="RefSeq" id="XP_001448364.1">
    <property type="nucleotide sequence ID" value="XM_001448327.1"/>
</dbReference>
<dbReference type="PANTHER" id="PTHR24348:SF22">
    <property type="entry name" value="NON-SPECIFIC SERINE_THREONINE PROTEIN KINASE"/>
    <property type="match status" value="1"/>
</dbReference>
<dbReference type="eggNOG" id="KOG0597">
    <property type="taxonomic scope" value="Eukaryota"/>
</dbReference>
<dbReference type="OMA" id="HIIEYYD"/>
<organism evidence="6 7">
    <name type="scientific">Paramecium tetraurelia</name>
    <dbReference type="NCBI Taxonomy" id="5888"/>
    <lineage>
        <taxon>Eukaryota</taxon>
        <taxon>Sar</taxon>
        <taxon>Alveolata</taxon>
        <taxon>Ciliophora</taxon>
        <taxon>Intramacronucleata</taxon>
        <taxon>Oligohymenophorea</taxon>
        <taxon>Peniculida</taxon>
        <taxon>Parameciidae</taxon>
        <taxon>Paramecium</taxon>
    </lineage>
</organism>
<dbReference type="SUPFAM" id="SSF56112">
    <property type="entry name" value="Protein kinase-like (PK-like)"/>
    <property type="match status" value="1"/>
</dbReference>
<evidence type="ECO:0000256" key="3">
    <source>
        <dbReference type="ARBA" id="ARBA00022777"/>
    </source>
</evidence>
<keyword evidence="2" id="KW-0547">Nucleotide-binding</keyword>
<gene>
    <name evidence="6" type="ORF">GSPATT00015826001</name>
</gene>
<reference evidence="6 7" key="1">
    <citation type="journal article" date="2006" name="Nature">
        <title>Global trends of whole-genome duplications revealed by the ciliate Paramecium tetraurelia.</title>
        <authorList>
            <consortium name="Genoscope"/>
            <person name="Aury J.-M."/>
            <person name="Jaillon O."/>
            <person name="Duret L."/>
            <person name="Noel B."/>
            <person name="Jubin C."/>
            <person name="Porcel B.M."/>
            <person name="Segurens B."/>
            <person name="Daubin V."/>
            <person name="Anthouard V."/>
            <person name="Aiach N."/>
            <person name="Arnaiz O."/>
            <person name="Billaut A."/>
            <person name="Beisson J."/>
            <person name="Blanc I."/>
            <person name="Bouhouche K."/>
            <person name="Camara F."/>
            <person name="Duharcourt S."/>
            <person name="Guigo R."/>
            <person name="Gogendeau D."/>
            <person name="Katinka M."/>
            <person name="Keller A.-M."/>
            <person name="Kissmehl R."/>
            <person name="Klotz C."/>
            <person name="Koll F."/>
            <person name="Le Moue A."/>
            <person name="Lepere C."/>
            <person name="Malinsky S."/>
            <person name="Nowacki M."/>
            <person name="Nowak J.K."/>
            <person name="Plattner H."/>
            <person name="Poulain J."/>
            <person name="Ruiz F."/>
            <person name="Serrano V."/>
            <person name="Zagulski M."/>
            <person name="Dessen P."/>
            <person name="Betermier M."/>
            <person name="Weissenbach J."/>
            <person name="Scarpelli C."/>
            <person name="Schachter V."/>
            <person name="Sperling L."/>
            <person name="Meyer E."/>
            <person name="Cohen J."/>
            <person name="Wincker P."/>
        </authorList>
    </citation>
    <scope>NUCLEOTIDE SEQUENCE [LARGE SCALE GENOMIC DNA]</scope>
    <source>
        <strain evidence="6 7">Stock d4-2</strain>
    </source>
</reference>
<dbReference type="InterPro" id="IPR000719">
    <property type="entry name" value="Prot_kinase_dom"/>
</dbReference>
<dbReference type="CDD" id="cd00180">
    <property type="entry name" value="PKc"/>
    <property type="match status" value="1"/>
</dbReference>
<dbReference type="GO" id="GO:0010506">
    <property type="term" value="P:regulation of autophagy"/>
    <property type="evidence" value="ECO:0007669"/>
    <property type="project" value="InterPro"/>
</dbReference>
<evidence type="ECO:0000259" key="5">
    <source>
        <dbReference type="PROSITE" id="PS50011"/>
    </source>
</evidence>
<evidence type="ECO:0000313" key="7">
    <source>
        <dbReference type="Proteomes" id="UP000000600"/>
    </source>
</evidence>
<dbReference type="SMART" id="SM00220">
    <property type="entry name" value="S_TKc"/>
    <property type="match status" value="1"/>
</dbReference>
<feature type="domain" description="Protein kinase" evidence="5">
    <location>
        <begin position="11"/>
        <end position="261"/>
    </location>
</feature>
<dbReference type="AlphaFoldDB" id="A0DD50"/>
<proteinExistence type="predicted"/>
<keyword evidence="1" id="KW-0808">Transferase</keyword>
<dbReference type="PANTHER" id="PTHR24348">
    <property type="entry name" value="SERINE/THREONINE-PROTEIN KINASE UNC-51-RELATED"/>
    <property type="match status" value="1"/>
</dbReference>
<dbReference type="OrthoDB" id="9992527at2759"/>
<dbReference type="PROSITE" id="PS00108">
    <property type="entry name" value="PROTEIN_KINASE_ST"/>
    <property type="match status" value="1"/>
</dbReference>
<keyword evidence="7" id="KW-1185">Reference proteome</keyword>
<dbReference type="Proteomes" id="UP000000600">
    <property type="component" value="Unassembled WGS sequence"/>
</dbReference>
<dbReference type="GeneID" id="5034149"/>
<keyword evidence="4" id="KW-0067">ATP-binding</keyword>
<dbReference type="Pfam" id="PF00069">
    <property type="entry name" value="Pkinase"/>
    <property type="match status" value="1"/>
</dbReference>
<dbReference type="GO" id="GO:0004674">
    <property type="term" value="F:protein serine/threonine kinase activity"/>
    <property type="evidence" value="ECO:0000318"/>
    <property type="project" value="GO_Central"/>
</dbReference>
<dbReference type="HOGENOM" id="CLU_649674_0_0_1"/>
<evidence type="ECO:0000256" key="4">
    <source>
        <dbReference type="ARBA" id="ARBA00022840"/>
    </source>
</evidence>
<accession>A0DD50</accession>
<keyword evidence="3" id="KW-0418">Kinase</keyword>
<dbReference type="KEGG" id="ptm:GSPATT00015826001"/>
<name>A0DD50_PARTE</name>
<protein>
    <recommendedName>
        <fullName evidence="5">Protein kinase domain-containing protein</fullName>
    </recommendedName>
</protein>
<dbReference type="PROSITE" id="PS50011">
    <property type="entry name" value="PROTEIN_KINASE_DOM"/>
    <property type="match status" value="1"/>
</dbReference>
<dbReference type="InterPro" id="IPR011009">
    <property type="entry name" value="Kinase-like_dom_sf"/>
</dbReference>
<evidence type="ECO:0000256" key="2">
    <source>
        <dbReference type="ARBA" id="ARBA00022741"/>
    </source>
</evidence>
<dbReference type="InterPro" id="IPR008271">
    <property type="entry name" value="Ser/Thr_kinase_AS"/>
</dbReference>
<sequence length="423" mass="51054">MSNNTQTSYGFHNIKYWSNKHYEFCSKIKDRIFIAEDIKHNNRKIVIKQITNQSKKYREREKQITKDLINLYKINHYNPHIIEYYDLFDENDSTFIVMQNCESNLSTLYQKTVTSFQVKNYQFYCNVLDIIRQIIEGYQFLYYQFGSNFQHRDLKPENILFVDNQYKICDFEFYKISYENPTKEIGTQNFQAPELYGDNNYDNKCDIYSLGIILLWLLTGQYSKDKISGLNSNFQELLKIMLEDNPKTRISWNQLFKHPVYVKEPKDFLNTEKVNNTSLTLYDLSQIIQLADLDSTQSSFTQKTNTSFIQQNNCLQELELNKLISDTFKNVNENNMELSRILFALWVKIYDKKILQENDEIRRKEYHRLKQLIRINNQVDYRIEFLTIQELCQQLFYHLEHFKSDEDLIKRLKAFLEKEMNLR</sequence>
<evidence type="ECO:0000313" key="6">
    <source>
        <dbReference type="EMBL" id="CAK80967.1"/>
    </source>
</evidence>
<dbReference type="EMBL" id="CT868385">
    <property type="protein sequence ID" value="CAK80967.1"/>
    <property type="molecule type" value="Genomic_DNA"/>
</dbReference>
<dbReference type="InterPro" id="IPR045269">
    <property type="entry name" value="Atg1-like"/>
</dbReference>
<evidence type="ECO:0000256" key="1">
    <source>
        <dbReference type="ARBA" id="ARBA00022679"/>
    </source>
</evidence>
<dbReference type="GO" id="GO:0005524">
    <property type="term" value="F:ATP binding"/>
    <property type="evidence" value="ECO:0007669"/>
    <property type="project" value="UniProtKB-KW"/>
</dbReference>
<dbReference type="Gene3D" id="1.10.510.10">
    <property type="entry name" value="Transferase(Phosphotransferase) domain 1"/>
    <property type="match status" value="1"/>
</dbReference>
<dbReference type="InParanoid" id="A0DD50"/>